<keyword evidence="1" id="KW-0150">Chloroplast</keyword>
<evidence type="ECO:0000313" key="1">
    <source>
        <dbReference type="EMBL" id="AXI96075.1"/>
    </source>
</evidence>
<accession>A0A345U6I9</accession>
<organism evidence="1">
    <name type="scientific">Gracilaria caudata</name>
    <dbReference type="NCBI Taxonomy" id="2572395"/>
    <lineage>
        <taxon>Eukaryota</taxon>
        <taxon>Rhodophyta</taxon>
        <taxon>Florideophyceae</taxon>
        <taxon>Rhodymeniophycidae</taxon>
        <taxon>Gracilariales</taxon>
        <taxon>Gracilariaceae</taxon>
        <taxon>Gracilaria</taxon>
    </lineage>
</organism>
<reference evidence="1" key="1">
    <citation type="journal article" date="2018" name="J. Phycol.">
        <title>Organellar genomics: a useful tool to study evolutionary relationships and molecular evolution in Gracilariaceae (Rhodophyta).</title>
        <authorList>
            <person name="Iha C."/>
            <person name="Grassa C.J."/>
            <person name="de M Lyra G."/>
            <person name="Davis C.C."/>
            <person name="Verbruggen H."/>
            <person name="Oliveira M.C."/>
        </authorList>
    </citation>
    <scope>NUCLEOTIDE SEQUENCE</scope>
</reference>
<dbReference type="RefSeq" id="YP_009510402.1">
    <property type="nucleotide sequence ID" value="NC_039139.1"/>
</dbReference>
<dbReference type="EMBL" id="MH396009">
    <property type="protein sequence ID" value="AXI96075.1"/>
    <property type="molecule type" value="Genomic_DNA"/>
</dbReference>
<keyword evidence="1" id="KW-0934">Plastid</keyword>
<name>A0A345U6I9_9FLOR</name>
<dbReference type="GeneID" id="37622749"/>
<geneLocation type="chloroplast" evidence="1"/>
<sequence length="82" mass="9775">MDSYYSLIKVIHHYKIVCLLKTKSCVYEYPVCFTADNYNSVNQLINQHDYINLFSIVHIQYISKELYKANLCLMLNQIYIQS</sequence>
<proteinExistence type="predicted"/>
<gene>
    <name evidence="1" type="primary">orf252</name>
</gene>
<protein>
    <submittedName>
        <fullName evidence="1">Uncharacterized protein</fullName>
    </submittedName>
</protein>
<dbReference type="AlphaFoldDB" id="A0A345U6I9"/>